<sequence>MSEMAKSVPCKTMSSAESSSSSPVSNLEPDRFNELREAVIKFILFLISFFYGAAINIFDATCSNGSDGFPDYENLDSPFENFFNSDDFERNPHPGEADTPAEPQDQSDTSDEPGWGVMWRKFALLAPCIRRPAQQDEKCVYCGKIFRTKTFRILTKSEANIVPRLCPWHHNIYSIRTYYREPQNPNLICGTCTVYLRLFQRLQCHCQFHRAHHFCPDKDQKMSSKRKQSVSSAQSLRDKISSAAHYLWALIVHCETPTKAESEDTTPVTFKRCVYCPFMFNANHGITPFTEAEAELLTKMCPYHHNKDQPRIIHSKPQDPGQICGLCTLILRYYMQRCIFTGKLSDEPQKCFASVNTRPRRGSVFANSDEELNLKENDIPSASFDEDYDDV</sequence>
<feature type="region of interest" description="Disordered" evidence="1">
    <location>
        <begin position="1"/>
        <end position="28"/>
    </location>
</feature>
<evidence type="ECO:0000313" key="3">
    <source>
        <dbReference type="EMBL" id="CAB3384061.1"/>
    </source>
</evidence>
<protein>
    <submittedName>
        <fullName evidence="3">Uncharacterized protein</fullName>
    </submittedName>
</protein>
<feature type="transmembrane region" description="Helical" evidence="2">
    <location>
        <begin position="38"/>
        <end position="58"/>
    </location>
</feature>
<comment type="caution">
    <text evidence="3">The sequence shown here is derived from an EMBL/GenBank/DDBJ whole genome shotgun (WGS) entry which is preliminary data.</text>
</comment>
<dbReference type="Proteomes" id="UP000494165">
    <property type="component" value="Unassembled WGS sequence"/>
</dbReference>
<accession>A0A8S1DTB5</accession>
<dbReference type="AlphaFoldDB" id="A0A8S1DTB5"/>
<reference evidence="3 4" key="1">
    <citation type="submission" date="2020-04" db="EMBL/GenBank/DDBJ databases">
        <authorList>
            <person name="Alioto T."/>
            <person name="Alioto T."/>
            <person name="Gomez Garrido J."/>
        </authorList>
    </citation>
    <scope>NUCLEOTIDE SEQUENCE [LARGE SCALE GENOMIC DNA]</scope>
</reference>
<proteinExistence type="predicted"/>
<feature type="region of interest" description="Disordered" evidence="1">
    <location>
        <begin position="88"/>
        <end position="111"/>
    </location>
</feature>
<evidence type="ECO:0000313" key="4">
    <source>
        <dbReference type="Proteomes" id="UP000494165"/>
    </source>
</evidence>
<evidence type="ECO:0000256" key="1">
    <source>
        <dbReference type="SAM" id="MobiDB-lite"/>
    </source>
</evidence>
<gene>
    <name evidence="3" type="ORF">CLODIP_2_CD10298</name>
</gene>
<organism evidence="3 4">
    <name type="scientific">Cloeon dipterum</name>
    <dbReference type="NCBI Taxonomy" id="197152"/>
    <lineage>
        <taxon>Eukaryota</taxon>
        <taxon>Metazoa</taxon>
        <taxon>Ecdysozoa</taxon>
        <taxon>Arthropoda</taxon>
        <taxon>Hexapoda</taxon>
        <taxon>Insecta</taxon>
        <taxon>Pterygota</taxon>
        <taxon>Palaeoptera</taxon>
        <taxon>Ephemeroptera</taxon>
        <taxon>Pisciforma</taxon>
        <taxon>Baetidae</taxon>
        <taxon>Cloeon</taxon>
    </lineage>
</organism>
<keyword evidence="2" id="KW-1133">Transmembrane helix</keyword>
<keyword evidence="4" id="KW-1185">Reference proteome</keyword>
<keyword evidence="2" id="KW-0812">Transmembrane</keyword>
<evidence type="ECO:0000256" key="2">
    <source>
        <dbReference type="SAM" id="Phobius"/>
    </source>
</evidence>
<keyword evidence="2" id="KW-0472">Membrane</keyword>
<dbReference type="EMBL" id="CADEPI010000334">
    <property type="protein sequence ID" value="CAB3384061.1"/>
    <property type="molecule type" value="Genomic_DNA"/>
</dbReference>
<name>A0A8S1DTB5_9INSE</name>
<feature type="compositionally biased region" description="Low complexity" evidence="1">
    <location>
        <begin position="14"/>
        <end position="25"/>
    </location>
</feature>